<proteinExistence type="predicted"/>
<dbReference type="EMBL" id="CP002086">
    <property type="protein sequence ID" value="ADJ28163.1"/>
    <property type="molecule type" value="Genomic_DNA"/>
</dbReference>
<dbReference type="OrthoDB" id="332175at2"/>
<dbReference type="KEGG" id="nwa:Nwat_1232"/>
<evidence type="ECO:0000256" key="3">
    <source>
        <dbReference type="SAM" id="SignalP"/>
    </source>
</evidence>
<dbReference type="Proteomes" id="UP000000393">
    <property type="component" value="Chromosome"/>
</dbReference>
<evidence type="ECO:0000256" key="2">
    <source>
        <dbReference type="SAM" id="Phobius"/>
    </source>
</evidence>
<gene>
    <name evidence="4" type="ordered locus">Nwat_1232</name>
</gene>
<evidence type="ECO:0000313" key="5">
    <source>
        <dbReference type="Proteomes" id="UP000000393"/>
    </source>
</evidence>
<keyword evidence="5" id="KW-1185">Reference proteome</keyword>
<keyword evidence="3" id="KW-0732">Signal</keyword>
<name>D8K5I6_NITWC</name>
<feature type="chain" id="PRO_5003116710" description="Multidrug transporter" evidence="3">
    <location>
        <begin position="28"/>
        <end position="153"/>
    </location>
</feature>
<organism evidence="4 5">
    <name type="scientific">Nitrosococcus watsoni (strain C-113)</name>
    <dbReference type="NCBI Taxonomy" id="105559"/>
    <lineage>
        <taxon>Bacteria</taxon>
        <taxon>Pseudomonadati</taxon>
        <taxon>Pseudomonadota</taxon>
        <taxon>Gammaproteobacteria</taxon>
        <taxon>Chromatiales</taxon>
        <taxon>Chromatiaceae</taxon>
        <taxon>Nitrosococcus</taxon>
    </lineage>
</organism>
<dbReference type="eggNOG" id="ENOG503322E">
    <property type="taxonomic scope" value="Bacteria"/>
</dbReference>
<dbReference type="STRING" id="105559.Nwat_1232"/>
<accession>D8K5I6</accession>
<feature type="compositionally biased region" description="Low complexity" evidence="1">
    <location>
        <begin position="126"/>
        <end position="135"/>
    </location>
</feature>
<feature type="transmembrane region" description="Helical" evidence="2">
    <location>
        <begin position="61"/>
        <end position="82"/>
    </location>
</feature>
<dbReference type="AlphaFoldDB" id="D8K5I6"/>
<evidence type="ECO:0008006" key="6">
    <source>
        <dbReference type="Google" id="ProtNLM"/>
    </source>
</evidence>
<feature type="signal peptide" evidence="3">
    <location>
        <begin position="1"/>
        <end position="27"/>
    </location>
</feature>
<feature type="compositionally biased region" description="Polar residues" evidence="1">
    <location>
        <begin position="143"/>
        <end position="153"/>
    </location>
</feature>
<evidence type="ECO:0000313" key="4">
    <source>
        <dbReference type="EMBL" id="ADJ28163.1"/>
    </source>
</evidence>
<evidence type="ECO:0000256" key="1">
    <source>
        <dbReference type="SAM" id="MobiDB-lite"/>
    </source>
</evidence>
<dbReference type="RefSeq" id="WP_013220259.1">
    <property type="nucleotide sequence ID" value="NC_014315.1"/>
</dbReference>
<keyword evidence="2" id="KW-1133">Transmembrane helix</keyword>
<sequence>MAEFKQKLLTYLLCLVFFSSAASLANAADTSMEGYDRARSPFSYTRNEDEPRYFRMMGDLLIARPLLLVATGLGTGIFLVSLPFSVLGGNVKEAADTLVVGPAQQTFTRCLGCRISAFGSNDHAQTPKISIKESSPPSPTEKNIPSQEITPVD</sequence>
<dbReference type="HOGENOM" id="CLU_1711320_0_0_6"/>
<reference evidence="4 5" key="1">
    <citation type="submission" date="2010-06" db="EMBL/GenBank/DDBJ databases">
        <title>Complete sequence of chromosome of Nitrosococcus watsoni C-113.</title>
        <authorList>
            <consortium name="US DOE Joint Genome Institute"/>
            <person name="Lucas S."/>
            <person name="Copeland A."/>
            <person name="Lapidus A."/>
            <person name="Cheng J.-F."/>
            <person name="Bruce D."/>
            <person name="Goodwin L."/>
            <person name="Pitluck S."/>
            <person name="Malfatti S.A."/>
            <person name="Chain P.S.G."/>
            <person name="Land M."/>
            <person name="Hauser L."/>
            <person name="Kyrpides N."/>
            <person name="Ivanova N."/>
            <person name="Cambell M.A."/>
            <person name="Heidelberg J.F."/>
            <person name="Klotz M.G."/>
            <person name="Woyke T."/>
        </authorList>
    </citation>
    <scope>NUCLEOTIDE SEQUENCE [LARGE SCALE GENOMIC DNA]</scope>
    <source>
        <strain evidence="4 5">C-113</strain>
    </source>
</reference>
<keyword evidence="2" id="KW-0472">Membrane</keyword>
<keyword evidence="2" id="KW-0812">Transmembrane</keyword>
<protein>
    <recommendedName>
        <fullName evidence="6">Multidrug transporter</fullName>
    </recommendedName>
</protein>
<feature type="region of interest" description="Disordered" evidence="1">
    <location>
        <begin position="124"/>
        <end position="153"/>
    </location>
</feature>